<dbReference type="PANTHER" id="PTHR45641:SF19">
    <property type="entry name" value="NEPHROCYSTIN-3"/>
    <property type="match status" value="1"/>
</dbReference>
<dbReference type="EMBL" id="SNUZ01000020">
    <property type="protein sequence ID" value="MCL3788645.1"/>
    <property type="molecule type" value="Genomic_DNA"/>
</dbReference>
<protein>
    <submittedName>
        <fullName evidence="4">Tetratricopeptide repeat protein</fullName>
    </submittedName>
</protein>
<keyword evidence="5" id="KW-1185">Reference proteome</keyword>
<dbReference type="Pfam" id="PF13424">
    <property type="entry name" value="TPR_12"/>
    <property type="match status" value="1"/>
</dbReference>
<name>A0ABT0NK53_9FIRM</name>
<dbReference type="Pfam" id="PF13181">
    <property type="entry name" value="TPR_8"/>
    <property type="match status" value="1"/>
</dbReference>
<proteinExistence type="predicted"/>
<dbReference type="PROSITE" id="PS50005">
    <property type="entry name" value="TPR"/>
    <property type="match status" value="1"/>
</dbReference>
<keyword evidence="1" id="KW-0677">Repeat</keyword>
<comment type="caution">
    <text evidence="4">The sequence shown here is derived from an EMBL/GenBank/DDBJ whole genome shotgun (WGS) entry which is preliminary data.</text>
</comment>
<keyword evidence="2 3" id="KW-0802">TPR repeat</keyword>
<evidence type="ECO:0000313" key="4">
    <source>
        <dbReference type="EMBL" id="MCL3788645.1"/>
    </source>
</evidence>
<dbReference type="PANTHER" id="PTHR45641">
    <property type="entry name" value="TETRATRICOPEPTIDE REPEAT PROTEIN (AFU_ORTHOLOGUE AFUA_6G03870)"/>
    <property type="match status" value="1"/>
</dbReference>
<organism evidence="4 5">
    <name type="scientific">Ruminococcus bromii</name>
    <dbReference type="NCBI Taxonomy" id="40518"/>
    <lineage>
        <taxon>Bacteria</taxon>
        <taxon>Bacillati</taxon>
        <taxon>Bacillota</taxon>
        <taxon>Clostridia</taxon>
        <taxon>Eubacteriales</taxon>
        <taxon>Oscillospiraceae</taxon>
        <taxon>Ruminococcus</taxon>
    </lineage>
</organism>
<dbReference type="InterPro" id="IPR019734">
    <property type="entry name" value="TPR_rpt"/>
</dbReference>
<dbReference type="SMART" id="SM00028">
    <property type="entry name" value="TPR"/>
    <property type="match status" value="4"/>
</dbReference>
<dbReference type="SUPFAM" id="SSF48452">
    <property type="entry name" value="TPR-like"/>
    <property type="match status" value="1"/>
</dbReference>
<evidence type="ECO:0000256" key="2">
    <source>
        <dbReference type="ARBA" id="ARBA00022803"/>
    </source>
</evidence>
<evidence type="ECO:0000313" key="5">
    <source>
        <dbReference type="Proteomes" id="UP001056693"/>
    </source>
</evidence>
<dbReference type="Proteomes" id="UP001056693">
    <property type="component" value="Unassembled WGS sequence"/>
</dbReference>
<evidence type="ECO:0000256" key="1">
    <source>
        <dbReference type="ARBA" id="ARBA00022737"/>
    </source>
</evidence>
<evidence type="ECO:0000256" key="3">
    <source>
        <dbReference type="PROSITE-ProRule" id="PRU00339"/>
    </source>
</evidence>
<accession>A0ABT0NK53</accession>
<sequence>MLIIDNYNVEPDSDEYKRNVEVMKDLKKLHIHILFTTRTLPNDDKTKIDIEELSKEELRHMFFAINPKDKDKEERIAQVDELIETAYRHTLTVDLVAHQTAKIEGYGKKTLSDYIKVLKESGINSGINVAVYNNKDDNEKSDIIFEHIRALFNLTALTEKEKYIMVNACLLPLSGMPVAEFESFIDLENYPNSESNDGWGEDSTISNLVKSGWMKRINGEVSKITLHPIISQLIEFEMLYGKGVLIYCYTVIQNLTKIYDWPQKVDYAPLDFYLFINNTWICALKQLVKYSKQTELELIYNLILEFLILMNRWGMGAFCGLELENRLNAILKFLIDKSKENLMKAKFIELDLLFCKMIHKVNIDFVTEQQKILINLLEKVKKENFVWSSLLNLYVLFPTEFYQINAVNRSFNSIQKSLKINQLINNQISPILLTDFFTQSFLLSSILSQSNKSTEKNMMITYICEERKKYLTHFFKCFTFFWKNSLYNWPTYYIAEYYNDLAQCCGYLKKFDLQMKYYLKAVYFSELKGFYNKKSYKVKSKISEQNLDSEQLFKISKAYSFYGNIEKALLYSLQNEKKFEAKEESNEKYFAILLGNICWYYMELDNYTMSLKYGFRSLKIYEKNYQESYFSIADICNYIGFCYWKLDDFNQALKYYFKALEIEERIFSKKHHEVAISLNNIGYAYKGLLEYEKALEYMLKAFFIFEREETKDYNQLSNLSFNISLIYGEIGDRENKDKYYKKYQEYINSIRSKN</sequence>
<reference evidence="4 5" key="1">
    <citation type="submission" date="2019-03" db="EMBL/GenBank/DDBJ databases">
        <authorList>
            <person name="Molinero N."/>
            <person name="Sanchez B."/>
            <person name="Walker A."/>
            <person name="Duncan S."/>
            <person name="Delgado S."/>
            <person name="Margolles A."/>
        </authorList>
    </citation>
    <scope>NUCLEOTIDE SEQUENCE [LARGE SCALE GENOMIC DNA]</scope>
    <source>
        <strain evidence="4 5">IPLA60002</strain>
    </source>
</reference>
<dbReference type="Gene3D" id="1.25.40.10">
    <property type="entry name" value="Tetratricopeptide repeat domain"/>
    <property type="match status" value="1"/>
</dbReference>
<feature type="repeat" description="TPR" evidence="3">
    <location>
        <begin position="633"/>
        <end position="666"/>
    </location>
</feature>
<gene>
    <name evidence="4" type="ORF">E2N93_11775</name>
</gene>
<dbReference type="InterPro" id="IPR011990">
    <property type="entry name" value="TPR-like_helical_dom_sf"/>
</dbReference>